<sequence>TTHASHHVVIDLWKRPWYSRQCVQSRCTTKALSAPAYVGLIHSLAYFLLSPRPHLCFVWCREIYYQFTQFTGPISTDPGWTIYRIRLPAVPPVSLSGGLVGVVSGSSSYTDCSTLQANMTSSYSQVFLSSAGATSASAPHYAG</sequence>
<accession>A0A0C9Z9I7</accession>
<proteinExistence type="predicted"/>
<reference evidence="2" key="2">
    <citation type="submission" date="2015-01" db="EMBL/GenBank/DDBJ databases">
        <title>Evolutionary Origins and Diversification of the Mycorrhizal Mutualists.</title>
        <authorList>
            <consortium name="DOE Joint Genome Institute"/>
            <consortium name="Mycorrhizal Genomics Consortium"/>
            <person name="Kohler A."/>
            <person name="Kuo A."/>
            <person name="Nagy L.G."/>
            <person name="Floudas D."/>
            <person name="Copeland A."/>
            <person name="Barry K.W."/>
            <person name="Cichocki N."/>
            <person name="Veneault-Fourrey C."/>
            <person name="LaButti K."/>
            <person name="Lindquist E.A."/>
            <person name="Lipzen A."/>
            <person name="Lundell T."/>
            <person name="Morin E."/>
            <person name="Murat C."/>
            <person name="Riley R."/>
            <person name="Ohm R."/>
            <person name="Sun H."/>
            <person name="Tunlid A."/>
            <person name="Henrissat B."/>
            <person name="Grigoriev I.V."/>
            <person name="Hibbett D.S."/>
            <person name="Martin F."/>
        </authorList>
    </citation>
    <scope>NUCLEOTIDE SEQUENCE [LARGE SCALE GENOMIC DNA]</scope>
    <source>
        <strain evidence="2">UH-Slu-Lm8-n1</strain>
    </source>
</reference>
<organism evidence="1 2">
    <name type="scientific">Suillus luteus UH-Slu-Lm8-n1</name>
    <dbReference type="NCBI Taxonomy" id="930992"/>
    <lineage>
        <taxon>Eukaryota</taxon>
        <taxon>Fungi</taxon>
        <taxon>Dikarya</taxon>
        <taxon>Basidiomycota</taxon>
        <taxon>Agaricomycotina</taxon>
        <taxon>Agaricomycetes</taxon>
        <taxon>Agaricomycetidae</taxon>
        <taxon>Boletales</taxon>
        <taxon>Suillineae</taxon>
        <taxon>Suillaceae</taxon>
        <taxon>Suillus</taxon>
    </lineage>
</organism>
<feature type="non-terminal residue" evidence="1">
    <location>
        <position position="143"/>
    </location>
</feature>
<reference evidence="1 2" key="1">
    <citation type="submission" date="2014-04" db="EMBL/GenBank/DDBJ databases">
        <authorList>
            <consortium name="DOE Joint Genome Institute"/>
            <person name="Kuo A."/>
            <person name="Ruytinx J."/>
            <person name="Rineau F."/>
            <person name="Colpaert J."/>
            <person name="Kohler A."/>
            <person name="Nagy L.G."/>
            <person name="Floudas D."/>
            <person name="Copeland A."/>
            <person name="Barry K.W."/>
            <person name="Cichocki N."/>
            <person name="Veneault-Fourrey C."/>
            <person name="LaButti K."/>
            <person name="Lindquist E.A."/>
            <person name="Lipzen A."/>
            <person name="Lundell T."/>
            <person name="Morin E."/>
            <person name="Murat C."/>
            <person name="Sun H."/>
            <person name="Tunlid A."/>
            <person name="Henrissat B."/>
            <person name="Grigoriev I.V."/>
            <person name="Hibbett D.S."/>
            <person name="Martin F."/>
            <person name="Nordberg H.P."/>
            <person name="Cantor M.N."/>
            <person name="Hua S.X."/>
        </authorList>
    </citation>
    <scope>NUCLEOTIDE SEQUENCE [LARGE SCALE GENOMIC DNA]</scope>
    <source>
        <strain evidence="1 2">UH-Slu-Lm8-n1</strain>
    </source>
</reference>
<dbReference type="HOGENOM" id="CLU_1901340_0_0_1"/>
<keyword evidence="2" id="KW-1185">Reference proteome</keyword>
<evidence type="ECO:0000313" key="1">
    <source>
        <dbReference type="EMBL" id="KIK34160.1"/>
    </source>
</evidence>
<evidence type="ECO:0000313" key="2">
    <source>
        <dbReference type="Proteomes" id="UP000054485"/>
    </source>
</evidence>
<dbReference type="EMBL" id="KN835800">
    <property type="protein sequence ID" value="KIK34160.1"/>
    <property type="molecule type" value="Genomic_DNA"/>
</dbReference>
<gene>
    <name evidence="1" type="ORF">CY34DRAFT_813103</name>
</gene>
<dbReference type="InParanoid" id="A0A0C9Z9I7"/>
<name>A0A0C9Z9I7_9AGAM</name>
<dbReference type="Proteomes" id="UP000054485">
    <property type="component" value="Unassembled WGS sequence"/>
</dbReference>
<dbReference type="AlphaFoldDB" id="A0A0C9Z9I7"/>
<protein>
    <submittedName>
        <fullName evidence="1">Uncharacterized protein</fullName>
    </submittedName>
</protein>